<evidence type="ECO:0000259" key="5">
    <source>
        <dbReference type="PROSITE" id="PS50089"/>
    </source>
</evidence>
<keyword evidence="1 3" id="KW-0863">Zinc-finger</keyword>
<dbReference type="PROSITE" id="PS50089">
    <property type="entry name" value="ZF_RING_2"/>
    <property type="match status" value="1"/>
</dbReference>
<dbReference type="PANTHER" id="PTHR46519">
    <property type="entry name" value="RING/U-BOX SUPERFAMILY PROTEIN"/>
    <property type="match status" value="1"/>
</dbReference>
<evidence type="ECO:0000256" key="4">
    <source>
        <dbReference type="SAM" id="MobiDB-lite"/>
    </source>
</evidence>
<dbReference type="Proteomes" id="UP000678393">
    <property type="component" value="Unassembled WGS sequence"/>
</dbReference>
<evidence type="ECO:0000256" key="3">
    <source>
        <dbReference type="PROSITE-ProRule" id="PRU00175"/>
    </source>
</evidence>
<reference evidence="6" key="1">
    <citation type="submission" date="2021-04" db="EMBL/GenBank/DDBJ databases">
        <authorList>
            <consortium name="Molecular Ecology Group"/>
        </authorList>
    </citation>
    <scope>NUCLEOTIDE SEQUENCE</scope>
</reference>
<gene>
    <name evidence="6" type="ORF">CUNI_LOCUS16711</name>
</gene>
<dbReference type="SUPFAM" id="SSF57850">
    <property type="entry name" value="RING/U-box"/>
    <property type="match status" value="1"/>
</dbReference>
<keyword evidence="1 3" id="KW-0479">Metal-binding</keyword>
<dbReference type="CDD" id="cd16647">
    <property type="entry name" value="mRING-HC-C3HC5_NEU1"/>
    <property type="match status" value="1"/>
</dbReference>
<evidence type="ECO:0000313" key="7">
    <source>
        <dbReference type="Proteomes" id="UP000678393"/>
    </source>
</evidence>
<dbReference type="Pfam" id="PF13920">
    <property type="entry name" value="zf-C3HC4_3"/>
    <property type="match status" value="1"/>
</dbReference>
<feature type="region of interest" description="Disordered" evidence="4">
    <location>
        <begin position="1"/>
        <end position="20"/>
    </location>
</feature>
<organism evidence="6 7">
    <name type="scientific">Candidula unifasciata</name>
    <dbReference type="NCBI Taxonomy" id="100452"/>
    <lineage>
        <taxon>Eukaryota</taxon>
        <taxon>Metazoa</taxon>
        <taxon>Spiralia</taxon>
        <taxon>Lophotrochozoa</taxon>
        <taxon>Mollusca</taxon>
        <taxon>Gastropoda</taxon>
        <taxon>Heterobranchia</taxon>
        <taxon>Euthyneura</taxon>
        <taxon>Panpulmonata</taxon>
        <taxon>Eupulmonata</taxon>
        <taxon>Stylommatophora</taxon>
        <taxon>Helicina</taxon>
        <taxon>Helicoidea</taxon>
        <taxon>Geomitridae</taxon>
        <taxon>Candidula</taxon>
    </lineage>
</organism>
<feature type="domain" description="RING-type" evidence="5">
    <location>
        <begin position="431"/>
        <end position="470"/>
    </location>
</feature>
<accession>A0A8S3ZNP3</accession>
<dbReference type="PANTHER" id="PTHR46519:SF2">
    <property type="entry name" value="RING_U-BOX SUPERFAMILY PROTEIN"/>
    <property type="match status" value="1"/>
</dbReference>
<dbReference type="GO" id="GO:0008270">
    <property type="term" value="F:zinc ion binding"/>
    <property type="evidence" value="ECO:0007669"/>
    <property type="project" value="UniProtKB-KW"/>
</dbReference>
<dbReference type="Gene3D" id="3.30.40.10">
    <property type="entry name" value="Zinc/RING finger domain, C3HC4 (zinc finger)"/>
    <property type="match status" value="1"/>
</dbReference>
<proteinExistence type="predicted"/>
<dbReference type="InterPro" id="IPR013083">
    <property type="entry name" value="Znf_RING/FYVE/PHD"/>
</dbReference>
<comment type="caution">
    <text evidence="6">The sequence shown here is derived from an EMBL/GenBank/DDBJ whole genome shotgun (WGS) entry which is preliminary data.</text>
</comment>
<evidence type="ECO:0000256" key="2">
    <source>
        <dbReference type="ARBA" id="ARBA00022833"/>
    </source>
</evidence>
<keyword evidence="7" id="KW-1185">Reference proteome</keyword>
<evidence type="ECO:0000256" key="1">
    <source>
        <dbReference type="ARBA" id="ARBA00022771"/>
    </source>
</evidence>
<dbReference type="AlphaFoldDB" id="A0A8S3ZNP3"/>
<dbReference type="OrthoDB" id="6078042at2759"/>
<keyword evidence="2" id="KW-0862">Zinc</keyword>
<name>A0A8S3ZNP3_9EUPU</name>
<dbReference type="SMART" id="SM00184">
    <property type="entry name" value="RING"/>
    <property type="match status" value="1"/>
</dbReference>
<dbReference type="InterPro" id="IPR001841">
    <property type="entry name" value="Znf_RING"/>
</dbReference>
<evidence type="ECO:0000313" key="6">
    <source>
        <dbReference type="EMBL" id="CAG5131153.1"/>
    </source>
</evidence>
<dbReference type="EMBL" id="CAJHNH020004502">
    <property type="protein sequence ID" value="CAG5131153.1"/>
    <property type="molecule type" value="Genomic_DNA"/>
</dbReference>
<sequence length="485" mass="53613">MKSEAMATSASNTVTDSVSSSIPFVTEETHETDNIADMDRFLERAKTDLMYELRNIEHGRRPVTGQSNRERLQQFMEKHGVGVKDFSTTSGESSGKEMNIPANVDSVEKHRPEAVVVEVQAVVELRPVSSALQSAAFRRHLENIIRGSLTSQPPVNITAGYNRGFPRAVASSGTSSIPDGTQTPEIRPQLMRQISTESNDSFSSARSSYEQVEEINFSSERAADTALPGSEGIPRTVNPQRQERAVIEQQDPSNQNITWNDITSLQREQIVEEISELLHSQLVTSTLGGEFRTALEMIAQNHISSSGTNGRAVQDFINSLPRTGVQRNDFSQLGIPQAQQNDNWDNISVTSVSAHSVPYAQSNSYLAREIHSLRSQMNEMKNMLRLTFDLQVDIQRAIRQEVAAAINNVPGATGVSPSMPGSVQPVEDSHCLICLERHTDTVLYQCGHMCVCFACGRDLVSRGHRCPVCRAPIKDVIRTYRTNAD</sequence>
<protein>
    <recommendedName>
        <fullName evidence="5">RING-type domain-containing protein</fullName>
    </recommendedName>
</protein>